<reference evidence="12 13" key="1">
    <citation type="journal article" date="2015" name="Nature">
        <title>rRNA introns, odd ribosomes, and small enigmatic genomes across a large radiation of phyla.</title>
        <authorList>
            <person name="Brown C.T."/>
            <person name="Hug L.A."/>
            <person name="Thomas B.C."/>
            <person name="Sharon I."/>
            <person name="Castelle C.J."/>
            <person name="Singh A."/>
            <person name="Wilkins M.J."/>
            <person name="Williams K.H."/>
            <person name="Banfield J.F."/>
        </authorList>
    </citation>
    <scope>NUCLEOTIDE SEQUENCE [LARGE SCALE GENOMIC DNA]</scope>
</reference>
<keyword evidence="6 10" id="KW-0547">Nucleotide-binding</keyword>
<dbReference type="NCBIfam" id="TIGR00482">
    <property type="entry name" value="nicotinate (nicotinamide) nucleotide adenylyltransferase"/>
    <property type="match status" value="1"/>
</dbReference>
<dbReference type="EMBL" id="LBXN01000077">
    <property type="protein sequence ID" value="KKR31251.1"/>
    <property type="molecule type" value="Genomic_DNA"/>
</dbReference>
<evidence type="ECO:0000256" key="2">
    <source>
        <dbReference type="ARBA" id="ARBA00005019"/>
    </source>
</evidence>
<evidence type="ECO:0000259" key="11">
    <source>
        <dbReference type="Pfam" id="PF01467"/>
    </source>
</evidence>
<dbReference type="PATRIC" id="fig|1618450.3.peg.1348"/>
<dbReference type="PANTHER" id="PTHR39321">
    <property type="entry name" value="NICOTINATE-NUCLEOTIDE ADENYLYLTRANSFERASE-RELATED"/>
    <property type="match status" value="1"/>
</dbReference>
<keyword evidence="5 10" id="KW-0548">Nucleotidyltransferase</keyword>
<comment type="caution">
    <text evidence="12">The sequence shown here is derived from an EMBL/GenBank/DDBJ whole genome shotgun (WGS) entry which is preliminary data.</text>
</comment>
<evidence type="ECO:0000256" key="8">
    <source>
        <dbReference type="ARBA" id="ARBA00023027"/>
    </source>
</evidence>
<keyword evidence="3 10" id="KW-0662">Pyridine nucleotide biosynthesis</keyword>
<dbReference type="InterPro" id="IPR014729">
    <property type="entry name" value="Rossmann-like_a/b/a_fold"/>
</dbReference>
<dbReference type="HAMAP" id="MF_00244">
    <property type="entry name" value="NaMN_adenylyltr"/>
    <property type="match status" value="1"/>
</dbReference>
<evidence type="ECO:0000313" key="12">
    <source>
        <dbReference type="EMBL" id="KKR31251.1"/>
    </source>
</evidence>
<evidence type="ECO:0000256" key="6">
    <source>
        <dbReference type="ARBA" id="ARBA00022741"/>
    </source>
</evidence>
<keyword evidence="4 10" id="KW-0808">Transferase</keyword>
<comment type="catalytic activity">
    <reaction evidence="9 10">
        <text>nicotinate beta-D-ribonucleotide + ATP + H(+) = deamido-NAD(+) + diphosphate</text>
        <dbReference type="Rhea" id="RHEA:22860"/>
        <dbReference type="ChEBI" id="CHEBI:15378"/>
        <dbReference type="ChEBI" id="CHEBI:30616"/>
        <dbReference type="ChEBI" id="CHEBI:33019"/>
        <dbReference type="ChEBI" id="CHEBI:57502"/>
        <dbReference type="ChEBI" id="CHEBI:58437"/>
        <dbReference type="EC" id="2.7.7.18"/>
    </reaction>
</comment>
<keyword evidence="8 10" id="KW-0520">NAD</keyword>
<dbReference type="Proteomes" id="UP000034539">
    <property type="component" value="Unassembled WGS sequence"/>
</dbReference>
<protein>
    <recommendedName>
        <fullName evidence="10">Probable nicotinate-nucleotide adenylyltransferase</fullName>
        <ecNumber evidence="10">2.7.7.18</ecNumber>
    </recommendedName>
    <alternativeName>
        <fullName evidence="10">Deamido-NAD(+) diphosphorylase</fullName>
    </alternativeName>
    <alternativeName>
        <fullName evidence="10">Deamido-NAD(+) pyrophosphorylase</fullName>
    </alternativeName>
    <alternativeName>
        <fullName evidence="10">Nicotinate mononucleotide adenylyltransferase</fullName>
        <shortName evidence="10">NaMN adenylyltransferase</shortName>
    </alternativeName>
</protein>
<comment type="function">
    <text evidence="1 10">Catalyzes the reversible adenylation of nicotinate mononucleotide (NaMN) to nicotinic acid adenine dinucleotide (NaAD).</text>
</comment>
<accession>A0A0G0Q1N0</accession>
<evidence type="ECO:0000256" key="4">
    <source>
        <dbReference type="ARBA" id="ARBA00022679"/>
    </source>
</evidence>
<evidence type="ECO:0000256" key="3">
    <source>
        <dbReference type="ARBA" id="ARBA00022642"/>
    </source>
</evidence>
<comment type="similarity">
    <text evidence="10">Belongs to the NadD family.</text>
</comment>
<organism evidence="12 13">
    <name type="scientific">Candidatus Gottesmanbacteria bacterium GW2011_GWC2_39_8</name>
    <dbReference type="NCBI Taxonomy" id="1618450"/>
    <lineage>
        <taxon>Bacteria</taxon>
        <taxon>Candidatus Gottesmaniibacteriota</taxon>
    </lineage>
</organism>
<dbReference type="InterPro" id="IPR004821">
    <property type="entry name" value="Cyt_trans-like"/>
</dbReference>
<evidence type="ECO:0000256" key="7">
    <source>
        <dbReference type="ARBA" id="ARBA00022840"/>
    </source>
</evidence>
<evidence type="ECO:0000313" key="13">
    <source>
        <dbReference type="Proteomes" id="UP000034539"/>
    </source>
</evidence>
<dbReference type="NCBIfam" id="TIGR00125">
    <property type="entry name" value="cyt_tran_rel"/>
    <property type="match status" value="1"/>
</dbReference>
<feature type="domain" description="Cytidyltransferase-like" evidence="11">
    <location>
        <begin position="5"/>
        <end position="161"/>
    </location>
</feature>
<dbReference type="PANTHER" id="PTHR39321:SF3">
    <property type="entry name" value="PHOSPHOPANTETHEINE ADENYLYLTRANSFERASE"/>
    <property type="match status" value="1"/>
</dbReference>
<dbReference type="AlphaFoldDB" id="A0A0G0Q1N0"/>
<dbReference type="CDD" id="cd02165">
    <property type="entry name" value="NMNAT"/>
    <property type="match status" value="1"/>
</dbReference>
<dbReference type="UniPathway" id="UPA00253">
    <property type="reaction ID" value="UER00332"/>
</dbReference>
<comment type="pathway">
    <text evidence="2 10">Cofactor biosynthesis; NAD(+) biosynthesis; deamido-NAD(+) from nicotinate D-ribonucleotide: step 1/1.</text>
</comment>
<dbReference type="EC" id="2.7.7.18" evidence="10"/>
<evidence type="ECO:0000256" key="5">
    <source>
        <dbReference type="ARBA" id="ARBA00022695"/>
    </source>
</evidence>
<dbReference type="InterPro" id="IPR005248">
    <property type="entry name" value="NadD/NMNAT"/>
</dbReference>
<dbReference type="GO" id="GO:0005524">
    <property type="term" value="F:ATP binding"/>
    <property type="evidence" value="ECO:0007669"/>
    <property type="project" value="UniProtKB-KW"/>
</dbReference>
<dbReference type="GO" id="GO:0004515">
    <property type="term" value="F:nicotinate-nucleotide adenylyltransferase activity"/>
    <property type="evidence" value="ECO:0007669"/>
    <property type="project" value="UniProtKB-UniRule"/>
</dbReference>
<dbReference type="Pfam" id="PF01467">
    <property type="entry name" value="CTP_transf_like"/>
    <property type="match status" value="1"/>
</dbReference>
<evidence type="ECO:0000256" key="10">
    <source>
        <dbReference type="HAMAP-Rule" id="MF_00244"/>
    </source>
</evidence>
<keyword evidence="7 10" id="KW-0067">ATP-binding</keyword>
<evidence type="ECO:0000256" key="1">
    <source>
        <dbReference type="ARBA" id="ARBA00002324"/>
    </source>
</evidence>
<evidence type="ECO:0000256" key="9">
    <source>
        <dbReference type="ARBA" id="ARBA00048721"/>
    </source>
</evidence>
<dbReference type="GO" id="GO:0009435">
    <property type="term" value="P:NAD+ biosynthetic process"/>
    <property type="evidence" value="ECO:0007669"/>
    <property type="project" value="UniProtKB-UniRule"/>
</dbReference>
<dbReference type="Gene3D" id="3.40.50.620">
    <property type="entry name" value="HUPs"/>
    <property type="match status" value="1"/>
</dbReference>
<dbReference type="SUPFAM" id="SSF52374">
    <property type="entry name" value="Nucleotidylyl transferase"/>
    <property type="match status" value="1"/>
</dbReference>
<sequence length="187" mass="22132">MKIAVLGGRFDPPHLWHYWIAEQVLEHVPEIEQVWLMPAYKHPWKEFEAAPEDRWEMLKFLVTDKIRLSNLEIGRFNVSYTIDTVLRLKEDAANKYYWIVGSDAISDFSRWRESQKLAQMIEFLVFPRIDYPIHILPNGFRKVDSPNLILNNISSTKIRNRVKKGKSIKGLVFPGVEEYIKNKNLYK</sequence>
<gene>
    <name evidence="10" type="primary">nadD</name>
    <name evidence="12" type="ORF">UT63_C0077G0003</name>
</gene>
<proteinExistence type="inferred from homology"/>
<name>A0A0G0Q1N0_9BACT</name>